<accession>A0A6I6CWF0</accession>
<dbReference type="KEGG" id="ghl:GM160_07225"/>
<dbReference type="InterPro" id="IPR018685">
    <property type="entry name" value="DUF2173"/>
</dbReference>
<protein>
    <submittedName>
        <fullName evidence="1">DUF2173 family protein</fullName>
    </submittedName>
</protein>
<evidence type="ECO:0000313" key="2">
    <source>
        <dbReference type="Proteomes" id="UP000427716"/>
    </source>
</evidence>
<name>A0A6I6CWF0_9GAMM</name>
<dbReference type="EMBL" id="CP046415">
    <property type="protein sequence ID" value="QGT78706.1"/>
    <property type="molecule type" value="Genomic_DNA"/>
</dbReference>
<evidence type="ECO:0000313" key="1">
    <source>
        <dbReference type="EMBL" id="QGT78706.1"/>
    </source>
</evidence>
<dbReference type="Pfam" id="PF09941">
    <property type="entry name" value="DUF2173"/>
    <property type="match status" value="1"/>
</dbReference>
<dbReference type="AlphaFoldDB" id="A0A6I6CWF0"/>
<reference evidence="1 2" key="1">
    <citation type="submission" date="2019-11" db="EMBL/GenBank/DDBJ databases">
        <authorList>
            <person name="Zhang J."/>
            <person name="Sun C."/>
        </authorList>
    </citation>
    <scope>NUCLEOTIDE SEQUENCE [LARGE SCALE GENOMIC DNA]</scope>
    <source>
        <strain evidence="2">sp2</strain>
    </source>
</reference>
<organism evidence="1 2">
    <name type="scientific">Guyparkeria halophila</name>
    <dbReference type="NCBI Taxonomy" id="47960"/>
    <lineage>
        <taxon>Bacteria</taxon>
        <taxon>Pseudomonadati</taxon>
        <taxon>Pseudomonadota</taxon>
        <taxon>Gammaproteobacteria</taxon>
        <taxon>Chromatiales</taxon>
        <taxon>Thioalkalibacteraceae</taxon>
        <taxon>Guyparkeria</taxon>
    </lineage>
</organism>
<gene>
    <name evidence="1" type="ORF">GM160_07225</name>
</gene>
<sequence length="131" mass="14435">MTGPTTTPPTRPWRGEEDVMLKQLLDIKGVEAVAHFREESGEPWQVHGDLSEAEANRLTRLAHDFKRMTQGHADQLALFVNQPGWTPANGWIVHGGQRTVCGVASMVALVDSAEANLTEVMKGLAREAFFL</sequence>
<proteinExistence type="predicted"/>
<keyword evidence="2" id="KW-1185">Reference proteome</keyword>
<dbReference type="Proteomes" id="UP000427716">
    <property type="component" value="Chromosome"/>
</dbReference>